<evidence type="ECO:0000313" key="5">
    <source>
        <dbReference type="Proteomes" id="UP000737402"/>
    </source>
</evidence>
<dbReference type="Pfam" id="PF13407">
    <property type="entry name" value="Peripla_BP_4"/>
    <property type="match status" value="1"/>
</dbReference>
<dbReference type="RefSeq" id="WP_204415207.1">
    <property type="nucleotide sequence ID" value="NZ_JAFBED010000003.1"/>
</dbReference>
<evidence type="ECO:0000256" key="2">
    <source>
        <dbReference type="ARBA" id="ARBA00007639"/>
    </source>
</evidence>
<dbReference type="EMBL" id="JAFBED010000003">
    <property type="protein sequence ID" value="MBM7619929.1"/>
    <property type="molecule type" value="Genomic_DNA"/>
</dbReference>
<dbReference type="PANTHER" id="PTHR30036:SF7">
    <property type="entry name" value="ABC TRANSPORTER PERIPLASMIC-BINDING PROTEIN YPHF"/>
    <property type="match status" value="1"/>
</dbReference>
<dbReference type="InterPro" id="IPR050555">
    <property type="entry name" value="Bact_Solute-Bind_Prot2"/>
</dbReference>
<gene>
    <name evidence="4" type="ORF">JOC95_001781</name>
</gene>
<dbReference type="Proteomes" id="UP000737402">
    <property type="component" value="Unassembled WGS sequence"/>
</dbReference>
<comment type="subcellular location">
    <subcellularLocation>
        <location evidence="1">Cell envelope</location>
    </subcellularLocation>
</comment>
<protein>
    <submittedName>
        <fullName evidence="4">Ribose transport system substrate-binding protein</fullName>
    </submittedName>
</protein>
<evidence type="ECO:0000259" key="3">
    <source>
        <dbReference type="Pfam" id="PF13407"/>
    </source>
</evidence>
<dbReference type="InterPro" id="IPR028082">
    <property type="entry name" value="Peripla_BP_I"/>
</dbReference>
<evidence type="ECO:0000256" key="1">
    <source>
        <dbReference type="ARBA" id="ARBA00004196"/>
    </source>
</evidence>
<comment type="similarity">
    <text evidence="2">Belongs to the bacterial solute-binding protein 2 family.</text>
</comment>
<reference evidence="4 5" key="1">
    <citation type="submission" date="2021-01" db="EMBL/GenBank/DDBJ databases">
        <title>Genomic Encyclopedia of Type Strains, Phase IV (KMG-IV): sequencing the most valuable type-strain genomes for metagenomic binning, comparative biology and taxonomic classification.</title>
        <authorList>
            <person name="Goeker M."/>
        </authorList>
    </citation>
    <scope>NUCLEOTIDE SEQUENCE [LARGE SCALE GENOMIC DNA]</scope>
    <source>
        <strain evidence="4 5">DSM 25879</strain>
    </source>
</reference>
<organism evidence="4 5">
    <name type="scientific">Sutcliffiella tianshenii</name>
    <dbReference type="NCBI Taxonomy" id="1463404"/>
    <lineage>
        <taxon>Bacteria</taxon>
        <taxon>Bacillati</taxon>
        <taxon>Bacillota</taxon>
        <taxon>Bacilli</taxon>
        <taxon>Bacillales</taxon>
        <taxon>Bacillaceae</taxon>
        <taxon>Sutcliffiella</taxon>
    </lineage>
</organism>
<keyword evidence="5" id="KW-1185">Reference proteome</keyword>
<proteinExistence type="inferred from homology"/>
<dbReference type="SUPFAM" id="SSF53822">
    <property type="entry name" value="Periplasmic binding protein-like I"/>
    <property type="match status" value="1"/>
</dbReference>
<sequence length="325" mass="36580">MRKTSIIVLCILIAILCNFTFVSAGKVFRSDWKLPPRVAESEEQHRLVLITQDRETPFWDEVASGAMRQARMEGASLEVWGSYGKNKEEFLKSIEIAIQSKVDGIIIQGLDNEEFKDLTKIKASFYGIPIITVANDVPMNESLRRTYVGSDQYMAGKMIARELLNEMGEEGSVVLMYDSQKEFYQQERLKGIEEVLKHYPNIEMVHAATEDTREQITASTRDVLNRAPDAEAFIAVNANVVGAMIKEVGKRSQVAPYHIYSFDDGPESLSLLRQGKLDGMIEQSPEMMGQVSVQLMMEWLNGVTVPLDKNGYLTEITILKAADVQ</sequence>
<dbReference type="PANTHER" id="PTHR30036">
    <property type="entry name" value="D-XYLOSE-BINDING PERIPLASMIC PROTEIN"/>
    <property type="match status" value="1"/>
</dbReference>
<dbReference type="InterPro" id="IPR025997">
    <property type="entry name" value="SBP_2_dom"/>
</dbReference>
<accession>A0ABS2NZ82</accession>
<dbReference type="Gene3D" id="3.40.50.2300">
    <property type="match status" value="2"/>
</dbReference>
<feature type="domain" description="Periplasmic binding protein" evidence="3">
    <location>
        <begin position="49"/>
        <end position="302"/>
    </location>
</feature>
<name>A0ABS2NZ82_9BACI</name>
<comment type="caution">
    <text evidence="4">The sequence shown here is derived from an EMBL/GenBank/DDBJ whole genome shotgun (WGS) entry which is preliminary data.</text>
</comment>
<evidence type="ECO:0000313" key="4">
    <source>
        <dbReference type="EMBL" id="MBM7619929.1"/>
    </source>
</evidence>